<feature type="transmembrane region" description="Helical" evidence="4">
    <location>
        <begin position="132"/>
        <end position="157"/>
    </location>
</feature>
<comment type="caution">
    <text evidence="5">The sequence shown here is derived from an EMBL/GenBank/DDBJ whole genome shotgun (WGS) entry which is preliminary data.</text>
</comment>
<dbReference type="SMART" id="SM00320">
    <property type="entry name" value="WD40"/>
    <property type="match status" value="6"/>
</dbReference>
<dbReference type="Gene3D" id="1.20.1250.20">
    <property type="entry name" value="MFS general substrate transporter like domains"/>
    <property type="match status" value="1"/>
</dbReference>
<dbReference type="InterPro" id="IPR001680">
    <property type="entry name" value="WD40_rpt"/>
</dbReference>
<feature type="repeat" description="WD" evidence="3">
    <location>
        <begin position="704"/>
        <end position="736"/>
    </location>
</feature>
<name>A0A7J6S7H9_PEROL</name>
<dbReference type="CDD" id="cd06174">
    <property type="entry name" value="MFS"/>
    <property type="match status" value="1"/>
</dbReference>
<feature type="transmembrane region" description="Helical" evidence="4">
    <location>
        <begin position="105"/>
        <end position="126"/>
    </location>
</feature>
<dbReference type="InterPro" id="IPR015943">
    <property type="entry name" value="WD40/YVTN_repeat-like_dom_sf"/>
</dbReference>
<feature type="non-terminal residue" evidence="5">
    <location>
        <position position="946"/>
    </location>
</feature>
<evidence type="ECO:0000256" key="1">
    <source>
        <dbReference type="ARBA" id="ARBA00022574"/>
    </source>
</evidence>
<accession>A0A7J6S7H9</accession>
<feature type="repeat" description="WD" evidence="3">
    <location>
        <begin position="747"/>
        <end position="788"/>
    </location>
</feature>
<gene>
    <name evidence="5" type="ORF">FOZ63_017830</name>
</gene>
<feature type="transmembrane region" description="Helical" evidence="4">
    <location>
        <begin position="77"/>
        <end position="98"/>
    </location>
</feature>
<dbReference type="AlphaFoldDB" id="A0A7J6S7H9"/>
<evidence type="ECO:0000256" key="3">
    <source>
        <dbReference type="PROSITE-ProRule" id="PRU00221"/>
    </source>
</evidence>
<dbReference type="SUPFAM" id="SSF50978">
    <property type="entry name" value="WD40 repeat-like"/>
    <property type="match status" value="1"/>
</dbReference>
<keyword evidence="4" id="KW-1133">Transmembrane helix</keyword>
<dbReference type="PANTHER" id="PTHR22847:SF637">
    <property type="entry name" value="WD REPEAT DOMAIN 5B"/>
    <property type="match status" value="1"/>
</dbReference>
<keyword evidence="2" id="KW-0677">Repeat</keyword>
<organism evidence="5 6">
    <name type="scientific">Perkinsus olseni</name>
    <name type="common">Perkinsus atlanticus</name>
    <dbReference type="NCBI Taxonomy" id="32597"/>
    <lineage>
        <taxon>Eukaryota</taxon>
        <taxon>Sar</taxon>
        <taxon>Alveolata</taxon>
        <taxon>Perkinsozoa</taxon>
        <taxon>Perkinsea</taxon>
        <taxon>Perkinsida</taxon>
        <taxon>Perkinsidae</taxon>
        <taxon>Perkinsus</taxon>
    </lineage>
</organism>
<evidence type="ECO:0000313" key="6">
    <source>
        <dbReference type="Proteomes" id="UP000553632"/>
    </source>
</evidence>
<keyword evidence="1 3" id="KW-0853">WD repeat</keyword>
<dbReference type="Pfam" id="PF00400">
    <property type="entry name" value="WD40"/>
    <property type="match status" value="2"/>
</dbReference>
<keyword evidence="4" id="KW-0472">Membrane</keyword>
<evidence type="ECO:0000256" key="4">
    <source>
        <dbReference type="SAM" id="Phobius"/>
    </source>
</evidence>
<dbReference type="InterPro" id="IPR036259">
    <property type="entry name" value="MFS_trans_sf"/>
</dbReference>
<dbReference type="PROSITE" id="PS50294">
    <property type="entry name" value="WD_REPEATS_REGION"/>
    <property type="match status" value="1"/>
</dbReference>
<reference evidence="5 6" key="1">
    <citation type="submission" date="2020-04" db="EMBL/GenBank/DDBJ databases">
        <title>Perkinsus olseni comparative genomics.</title>
        <authorList>
            <person name="Bogema D.R."/>
        </authorList>
    </citation>
    <scope>NUCLEOTIDE SEQUENCE [LARGE SCALE GENOMIC DNA]</scope>
    <source>
        <strain evidence="5 6">ATCC PRA-207</strain>
    </source>
</reference>
<evidence type="ECO:0000256" key="2">
    <source>
        <dbReference type="ARBA" id="ARBA00022737"/>
    </source>
</evidence>
<feature type="transmembrane region" description="Helical" evidence="4">
    <location>
        <begin position="38"/>
        <end position="57"/>
    </location>
</feature>
<keyword evidence="6" id="KW-1185">Reference proteome</keyword>
<protein>
    <submittedName>
        <fullName evidence="5">Uncharacterized protein</fullName>
    </submittedName>
</protein>
<keyword evidence="4" id="KW-0812">Transmembrane</keyword>
<dbReference type="Proteomes" id="UP000553632">
    <property type="component" value="Unassembled WGS sequence"/>
</dbReference>
<dbReference type="Gene3D" id="2.130.10.10">
    <property type="entry name" value="YVTN repeat-like/Quinoprotein amine dehydrogenase"/>
    <property type="match status" value="2"/>
</dbReference>
<sequence>ENLSPAKLVAVIRGKSGEKTPVKGEENDPESMRTPGPLVEWSGIIPFIMACGFVNMGTQGWSVLLVTMQQDIGFSSLAMGLISGWCGVWIMVGQLAFLPFAVNRLHWTMATLMVFGFAISTCIIVPPFAENIWVICAVGAIFSGGLPLANLGAFTMFSRLCDVAVKGRVMGLTSVCSNISKCVSILLCGVLYDVKKWIPYAMLLAVMILGVITGLVQTRLLPKALDHRRRMNLALAAARTSRSRNNKSDLWLKRGLNDRFAFDALEEQRYYYLAPFGAVTVTDMDELLELSKRGTDRMPRLCFPSKAVIIPDIMKFHLGCWTTKMLDAHGYLNWDACPKEVEMLLENGFPSIEGGARSSSDARLIAFYNVELAHEAACKTYNGDCSGSNCPVPDWISKAVFKLRQKPAEAPLPGRRLEFGRKLSDLLVRHGHINWAGQFEKGLVFHNSSVGAQSRFLATPTMASQEPVHTTDGDDGDPYHRLVLRRNLVEEMVADFIGGFKGDYVEAIEMEFCRLSRETEMSHRGELSISADQFHGIVRGLLRYDGDSGLSSEDIELAKTVAAARLTEESDPASTGRIVWSKFLDYVIAADEVLHMQANRSSLAHEFRPSQLNHAASASGEDDSNGRVLLITSGLDKTLRFWDENFTRIKIWEFPKTYIGSLCWAAQRHTLFGADHFGDCVYQWTIASWTEETPTTLRRIHADSAAHSSTINRILWIDRLEAIVTAGMDKKIILWDTIQCRTLYELSDAHTKGVMHLAYSDASCTLVSAGFDSAIHLWDALTGVRMGSLEGHSCAVTALEVIGSPSHHSGRECGNDDSQCLSADMGGTVRLWNIGGRQCLQTFNAAHGLLKGVDDGPVDPRCLVFITPDLVAIAVAINGRLGHLVLVADRDVIVWDALTGRRLLVFTEAAPSPITAMCMERCDERLIVLGTDTGSLTVYNYAVMAK</sequence>
<dbReference type="EMBL" id="JABANO010020237">
    <property type="protein sequence ID" value="KAF4728837.1"/>
    <property type="molecule type" value="Genomic_DNA"/>
</dbReference>
<evidence type="ECO:0000313" key="5">
    <source>
        <dbReference type="EMBL" id="KAF4728837.1"/>
    </source>
</evidence>
<proteinExistence type="predicted"/>
<dbReference type="PROSITE" id="PS50082">
    <property type="entry name" value="WD_REPEATS_2"/>
    <property type="match status" value="2"/>
</dbReference>
<dbReference type="InterPro" id="IPR036322">
    <property type="entry name" value="WD40_repeat_dom_sf"/>
</dbReference>
<feature type="non-terminal residue" evidence="5">
    <location>
        <position position="1"/>
    </location>
</feature>
<feature type="transmembrane region" description="Helical" evidence="4">
    <location>
        <begin position="198"/>
        <end position="221"/>
    </location>
</feature>
<dbReference type="PANTHER" id="PTHR22847">
    <property type="entry name" value="WD40 REPEAT PROTEIN"/>
    <property type="match status" value="1"/>
</dbReference>
<dbReference type="SUPFAM" id="SSF103473">
    <property type="entry name" value="MFS general substrate transporter"/>
    <property type="match status" value="1"/>
</dbReference>
<dbReference type="GO" id="GO:1990234">
    <property type="term" value="C:transferase complex"/>
    <property type="evidence" value="ECO:0007669"/>
    <property type="project" value="UniProtKB-ARBA"/>
</dbReference>
<feature type="transmembrane region" description="Helical" evidence="4">
    <location>
        <begin position="169"/>
        <end position="192"/>
    </location>
</feature>